<reference evidence="2" key="1">
    <citation type="journal article" date="2021" name="PeerJ">
        <title>Extensive microbial diversity within the chicken gut microbiome revealed by metagenomics and culture.</title>
        <authorList>
            <person name="Gilroy R."/>
            <person name="Ravi A."/>
            <person name="Getino M."/>
            <person name="Pursley I."/>
            <person name="Horton D.L."/>
            <person name="Alikhan N.F."/>
            <person name="Baker D."/>
            <person name="Gharbi K."/>
            <person name="Hall N."/>
            <person name="Watson M."/>
            <person name="Adriaenssens E.M."/>
            <person name="Foster-Nyarko E."/>
            <person name="Jarju S."/>
            <person name="Secka A."/>
            <person name="Antonio M."/>
            <person name="Oren A."/>
            <person name="Chaudhuri R.R."/>
            <person name="La Ragione R."/>
            <person name="Hildebrand F."/>
            <person name="Pallen M.J."/>
        </authorList>
    </citation>
    <scope>NUCLEOTIDE SEQUENCE</scope>
    <source>
        <strain evidence="2">CHK179-5677</strain>
    </source>
</reference>
<reference evidence="2" key="2">
    <citation type="submission" date="2021-09" db="EMBL/GenBank/DDBJ databases">
        <authorList>
            <person name="Gilroy R."/>
        </authorList>
    </citation>
    <scope>NUCLEOTIDE SEQUENCE</scope>
    <source>
        <strain evidence="2">CHK179-5677</strain>
    </source>
</reference>
<evidence type="ECO:0000256" key="1">
    <source>
        <dbReference type="SAM" id="Phobius"/>
    </source>
</evidence>
<evidence type="ECO:0000313" key="2">
    <source>
        <dbReference type="EMBL" id="HJG87208.1"/>
    </source>
</evidence>
<dbReference type="EMBL" id="DYUC01000095">
    <property type="protein sequence ID" value="HJG87208.1"/>
    <property type="molecule type" value="Genomic_DNA"/>
</dbReference>
<dbReference type="Proteomes" id="UP000760668">
    <property type="component" value="Unassembled WGS sequence"/>
</dbReference>
<comment type="caution">
    <text evidence="2">The sequence shown here is derived from an EMBL/GenBank/DDBJ whole genome shotgun (WGS) entry which is preliminary data.</text>
</comment>
<feature type="transmembrane region" description="Helical" evidence="1">
    <location>
        <begin position="172"/>
        <end position="195"/>
    </location>
</feature>
<feature type="transmembrane region" description="Helical" evidence="1">
    <location>
        <begin position="253"/>
        <end position="271"/>
    </location>
</feature>
<organism evidence="2 3">
    <name type="scientific">Pseudoflavonifractor capillosus</name>
    <dbReference type="NCBI Taxonomy" id="106588"/>
    <lineage>
        <taxon>Bacteria</taxon>
        <taxon>Bacillati</taxon>
        <taxon>Bacillota</taxon>
        <taxon>Clostridia</taxon>
        <taxon>Eubacteriales</taxon>
        <taxon>Oscillospiraceae</taxon>
        <taxon>Pseudoflavonifractor</taxon>
    </lineage>
</organism>
<keyword evidence="1" id="KW-0472">Membrane</keyword>
<sequence>MLNLLLVMAVSVALAYGSQKMNPSGLDQRGRVYWDVCLVLMAVVMTMFVGLRTGYNDTQAYITGFQNAESVAAFLADPDNLDILHNPLFYFITCLFRQLTDNYHLYLMAFAVFNTVLFVRFLRRYAPEGGFAFVVFLYFAIGVFTFSMAALKQITASAVLTLAIPALVDKKWGRYYLLVVIAGLLHTYAFIFAFLPLLSGKPWGWKTLLLLAGTLAVMLTFEDTIGTLLEYADSMGKHVAEYEVFDGNQMNPFRVAVFAVVPVLSLVFRPWLAPEEDREKCILLNMSIVSLMFMLLAMMNGANMFGRLARYFVLGSVCTLPWILDRVFNARSARLIKLLAAVSFLGFFLYDNQGFSQAYHAISLTGFIFGR</sequence>
<feature type="transmembrane region" description="Helical" evidence="1">
    <location>
        <begin position="330"/>
        <end position="350"/>
    </location>
</feature>
<feature type="transmembrane region" description="Helical" evidence="1">
    <location>
        <begin position="129"/>
        <end position="151"/>
    </location>
</feature>
<dbReference type="InterPro" id="IPR049458">
    <property type="entry name" value="EpsG-like"/>
</dbReference>
<dbReference type="RefSeq" id="WP_295368077.1">
    <property type="nucleotide sequence ID" value="NZ_DYUC01000095.1"/>
</dbReference>
<name>A0A921MMB9_9FIRM</name>
<keyword evidence="1" id="KW-0812">Transmembrane</keyword>
<keyword evidence="1" id="KW-1133">Transmembrane helix</keyword>
<proteinExistence type="predicted"/>
<feature type="transmembrane region" description="Helical" evidence="1">
    <location>
        <begin position="283"/>
        <end position="301"/>
    </location>
</feature>
<dbReference type="AlphaFoldDB" id="A0A921MMB9"/>
<feature type="transmembrane region" description="Helical" evidence="1">
    <location>
        <begin position="207"/>
        <end position="232"/>
    </location>
</feature>
<dbReference type="Pfam" id="PF14897">
    <property type="entry name" value="EpsG"/>
    <property type="match status" value="1"/>
</dbReference>
<protein>
    <submittedName>
        <fullName evidence="2">EpsG family protein</fullName>
    </submittedName>
</protein>
<feature type="transmembrane region" description="Helical" evidence="1">
    <location>
        <begin position="105"/>
        <end position="123"/>
    </location>
</feature>
<gene>
    <name evidence="2" type="ORF">K8V01_09345</name>
</gene>
<evidence type="ECO:0000313" key="3">
    <source>
        <dbReference type="Proteomes" id="UP000760668"/>
    </source>
</evidence>
<accession>A0A921MMB9</accession>
<feature type="transmembrane region" description="Helical" evidence="1">
    <location>
        <begin position="33"/>
        <end position="51"/>
    </location>
</feature>